<gene>
    <name evidence="1" type="ORF">CALK_1164</name>
</gene>
<organism evidence="1 2">
    <name type="scientific">Chitinivibrio alkaliphilus ACht1</name>
    <dbReference type="NCBI Taxonomy" id="1313304"/>
    <lineage>
        <taxon>Bacteria</taxon>
        <taxon>Pseudomonadati</taxon>
        <taxon>Fibrobacterota</taxon>
        <taxon>Chitinivibrionia</taxon>
        <taxon>Chitinivibrionales</taxon>
        <taxon>Chitinivibrionaceae</taxon>
        <taxon>Chitinivibrio</taxon>
    </lineage>
</organism>
<evidence type="ECO:0000313" key="1">
    <source>
        <dbReference type="EMBL" id="ERP31945.1"/>
    </source>
</evidence>
<reference evidence="1 2" key="1">
    <citation type="journal article" date="2013" name="Environ. Microbiol.">
        <title>Genome analysis of Chitinivibrio alkaliphilus gen. nov., sp. nov., a novel extremely haloalkaliphilic anaerobic chitinolytic bacterium from the candidate phylum Termite Group 3.</title>
        <authorList>
            <person name="Sorokin D.Y."/>
            <person name="Gumerov V.M."/>
            <person name="Rakitin A.L."/>
            <person name="Beletsky A.V."/>
            <person name="Damste J.S."/>
            <person name="Muyzer G."/>
            <person name="Mardanov A.V."/>
            <person name="Ravin N.V."/>
        </authorList>
    </citation>
    <scope>NUCLEOTIDE SEQUENCE [LARGE SCALE GENOMIC DNA]</scope>
    <source>
        <strain evidence="1 2">ACht1</strain>
    </source>
</reference>
<evidence type="ECO:0008006" key="3">
    <source>
        <dbReference type="Google" id="ProtNLM"/>
    </source>
</evidence>
<keyword evidence="2" id="KW-1185">Reference proteome</keyword>
<name>U7DC08_9BACT</name>
<dbReference type="AlphaFoldDB" id="U7DC08"/>
<dbReference type="STRING" id="1313304.CALK_1164"/>
<dbReference type="Proteomes" id="UP000017148">
    <property type="component" value="Unassembled WGS sequence"/>
</dbReference>
<comment type="caution">
    <text evidence="1">The sequence shown here is derived from an EMBL/GenBank/DDBJ whole genome shotgun (WGS) entry which is preliminary data.</text>
</comment>
<accession>U7DC08</accession>
<dbReference type="EMBL" id="ASJR01000008">
    <property type="protein sequence ID" value="ERP31945.1"/>
    <property type="molecule type" value="Genomic_DNA"/>
</dbReference>
<evidence type="ECO:0000313" key="2">
    <source>
        <dbReference type="Proteomes" id="UP000017148"/>
    </source>
</evidence>
<dbReference type="RefSeq" id="WP_022636646.1">
    <property type="nucleotide sequence ID" value="NZ_ASJR01000008.1"/>
</dbReference>
<sequence>MVYGGVVLFIFVFIAHARDVDITRNHIWPRLTVRQEYEHGFGALISTGFRHNRLRVLDRQGEPQDTLDTQEMWLREVWGGPTWRTPLGERSRYGTSFLYRPQFQYVADAPQSPLVRHTLQSSHSLVTSLTSLVAIHQRIILWGLWDNSNHGKEVVLRYLLGPEFHVSPFFSLHVKGESFFRIYHTDDALDDAGILHRVILWSGVTLRPFDSVSLSVEYVRSITLPDDIRRIQDNYFHIHTTFTL</sequence>
<protein>
    <recommendedName>
        <fullName evidence="3">DUF2490 domain-containing protein</fullName>
    </recommendedName>
</protein>
<proteinExistence type="predicted"/>